<reference evidence="6" key="2">
    <citation type="submission" date="2018-08" db="UniProtKB">
        <authorList>
            <consortium name="EnsemblPlants"/>
        </authorList>
    </citation>
    <scope>IDENTIFICATION</scope>
    <source>
        <strain evidence="6">Yugu1</strain>
    </source>
</reference>
<evidence type="ECO:0000256" key="2">
    <source>
        <dbReference type="ARBA" id="ARBA00022670"/>
    </source>
</evidence>
<dbReference type="eggNOG" id="ENOG502R52H">
    <property type="taxonomic scope" value="Eukaryota"/>
</dbReference>
<evidence type="ECO:0000256" key="4">
    <source>
        <dbReference type="SAM" id="MobiDB-lite"/>
    </source>
</evidence>
<feature type="domain" description="Ubiquitin-like protease family profile" evidence="5">
    <location>
        <begin position="231"/>
        <end position="420"/>
    </location>
</feature>
<dbReference type="Gramene" id="KQL31671">
    <property type="protein sequence ID" value="KQL31671"/>
    <property type="gene ID" value="SETIT_019180mg"/>
</dbReference>
<dbReference type="InParanoid" id="K3YY30"/>
<dbReference type="Pfam" id="PF02902">
    <property type="entry name" value="Peptidase_C48"/>
    <property type="match status" value="1"/>
</dbReference>
<dbReference type="Gene3D" id="3.40.395.10">
    <property type="entry name" value="Adenoviral Proteinase, Chain A"/>
    <property type="match status" value="1"/>
</dbReference>
<dbReference type="AlphaFoldDB" id="K3YY30"/>
<proteinExistence type="inferred from homology"/>
<dbReference type="InterPro" id="IPR038765">
    <property type="entry name" value="Papain-like_cys_pep_sf"/>
</dbReference>
<reference evidence="7" key="1">
    <citation type="journal article" date="2012" name="Nat. Biotechnol.">
        <title>Reference genome sequence of the model plant Setaria.</title>
        <authorList>
            <person name="Bennetzen J.L."/>
            <person name="Schmutz J."/>
            <person name="Wang H."/>
            <person name="Percifield R."/>
            <person name="Hawkins J."/>
            <person name="Pontaroli A.C."/>
            <person name="Estep M."/>
            <person name="Feng L."/>
            <person name="Vaughn J.N."/>
            <person name="Grimwood J."/>
            <person name="Jenkins J."/>
            <person name="Barry K."/>
            <person name="Lindquist E."/>
            <person name="Hellsten U."/>
            <person name="Deshpande S."/>
            <person name="Wang X."/>
            <person name="Wu X."/>
            <person name="Mitros T."/>
            <person name="Triplett J."/>
            <person name="Yang X."/>
            <person name="Ye C.Y."/>
            <person name="Mauro-Herrera M."/>
            <person name="Wang L."/>
            <person name="Li P."/>
            <person name="Sharma M."/>
            <person name="Sharma R."/>
            <person name="Ronald P.C."/>
            <person name="Panaud O."/>
            <person name="Kellogg E.A."/>
            <person name="Brutnell T.P."/>
            <person name="Doust A.N."/>
            <person name="Tuskan G.A."/>
            <person name="Rokhsar D."/>
            <person name="Devos K.M."/>
        </authorList>
    </citation>
    <scope>NUCLEOTIDE SEQUENCE [LARGE SCALE GENOMIC DNA]</scope>
    <source>
        <strain evidence="7">cv. Yugu1</strain>
    </source>
</reference>
<dbReference type="InterPro" id="IPR003653">
    <property type="entry name" value="Peptidase_C48_C"/>
</dbReference>
<dbReference type="EnsemblPlants" id="KQL31671">
    <property type="protein sequence ID" value="KQL31671"/>
    <property type="gene ID" value="SETIT_019180mg"/>
</dbReference>
<comment type="similarity">
    <text evidence="1">Belongs to the peptidase C48 family.</text>
</comment>
<feature type="region of interest" description="Disordered" evidence="4">
    <location>
        <begin position="176"/>
        <end position="207"/>
    </location>
</feature>
<accession>K3YY30</accession>
<evidence type="ECO:0000256" key="1">
    <source>
        <dbReference type="ARBA" id="ARBA00005234"/>
    </source>
</evidence>
<dbReference type="Proteomes" id="UP000004995">
    <property type="component" value="Unassembled WGS sequence"/>
</dbReference>
<evidence type="ECO:0000259" key="5">
    <source>
        <dbReference type="PROSITE" id="PS50600"/>
    </source>
</evidence>
<keyword evidence="7" id="KW-1185">Reference proteome</keyword>
<name>K3YY30_SETIT</name>
<sequence length="473" mass="54715">TKWEDFWQLLKSKGLKVVRMSKVNKKGKTTFKETKEIPVEAVNGYIKSVKDNKYEQAHAFLYIVVSKLLIPTHSNYILKQHVGICSDFGWMKNFNWCRFVCQDLKNKIASWQKKKTKSKVEGSSLLLLMCFIKTFEPQPGPEQPSVEPLIKLYGNKKVEKLLGNLKDIHEIRKEVAKYQPRPASKKQQVPRQKGKQPASKNQQVDEGDRGVLLRELNRRIKDNTNEDLKVIVVDHSKWSRLYNEIKYKAQIGDRKISVMAKTVVVQIHDIQMTELKFVESFKPGGHLCDDVMEIFRLILKESWKPRNDMIMLSRGAVDQLLGVDKDLIFVPFLSSYHWSLVVVEPDLTLISVLDSLSDLEGSTKPVATDPLHSCWIIALRRFLCSIGLNCTDFLSSTPSVWKQKNLDDCGFHTLLYIMRYKDGNYKNIGEDEILICRQHTAWFLLEHKDNVWGKNQMMGMRATRNKMTRMGGH</sequence>
<organism evidence="6 7">
    <name type="scientific">Setaria italica</name>
    <name type="common">Foxtail millet</name>
    <name type="synonym">Panicum italicum</name>
    <dbReference type="NCBI Taxonomy" id="4555"/>
    <lineage>
        <taxon>Eukaryota</taxon>
        <taxon>Viridiplantae</taxon>
        <taxon>Streptophyta</taxon>
        <taxon>Embryophyta</taxon>
        <taxon>Tracheophyta</taxon>
        <taxon>Spermatophyta</taxon>
        <taxon>Magnoliopsida</taxon>
        <taxon>Liliopsida</taxon>
        <taxon>Poales</taxon>
        <taxon>Poaceae</taxon>
        <taxon>PACMAD clade</taxon>
        <taxon>Panicoideae</taxon>
        <taxon>Panicodae</taxon>
        <taxon>Paniceae</taxon>
        <taxon>Cenchrinae</taxon>
        <taxon>Setaria</taxon>
    </lineage>
</organism>
<evidence type="ECO:0000313" key="7">
    <source>
        <dbReference type="Proteomes" id="UP000004995"/>
    </source>
</evidence>
<protein>
    <recommendedName>
        <fullName evidence="5">Ubiquitin-like protease family profile domain-containing protein</fullName>
    </recommendedName>
</protein>
<dbReference type="GO" id="GO:0008234">
    <property type="term" value="F:cysteine-type peptidase activity"/>
    <property type="evidence" value="ECO:0007669"/>
    <property type="project" value="InterPro"/>
</dbReference>
<dbReference type="OMA" id="DESTRCC"/>
<dbReference type="PROSITE" id="PS50600">
    <property type="entry name" value="ULP_PROTEASE"/>
    <property type="match status" value="1"/>
</dbReference>
<keyword evidence="2" id="KW-0645">Protease</keyword>
<dbReference type="SUPFAM" id="SSF54001">
    <property type="entry name" value="Cysteine proteinases"/>
    <property type="match status" value="1"/>
</dbReference>
<dbReference type="EMBL" id="AGNK02000567">
    <property type="status" value="NOT_ANNOTATED_CDS"/>
    <property type="molecule type" value="Genomic_DNA"/>
</dbReference>
<evidence type="ECO:0000256" key="3">
    <source>
        <dbReference type="ARBA" id="ARBA00022801"/>
    </source>
</evidence>
<dbReference type="GO" id="GO:0006508">
    <property type="term" value="P:proteolysis"/>
    <property type="evidence" value="ECO:0007669"/>
    <property type="project" value="UniProtKB-KW"/>
</dbReference>
<dbReference type="HOGENOM" id="CLU_578218_0_0_1"/>
<evidence type="ECO:0000313" key="6">
    <source>
        <dbReference type="EnsemblPlants" id="KQL31671"/>
    </source>
</evidence>
<keyword evidence="3" id="KW-0378">Hydrolase</keyword>